<protein>
    <submittedName>
        <fullName evidence="2">Uncharacterized protein</fullName>
    </submittedName>
</protein>
<evidence type="ECO:0000313" key="2">
    <source>
        <dbReference type="WBParaSite" id="nRc.2.0.1.t46838-RA"/>
    </source>
</evidence>
<name>A0A915L8R3_ROMCU</name>
<organism evidence="1 2">
    <name type="scientific">Romanomermis culicivorax</name>
    <name type="common">Nematode worm</name>
    <dbReference type="NCBI Taxonomy" id="13658"/>
    <lineage>
        <taxon>Eukaryota</taxon>
        <taxon>Metazoa</taxon>
        <taxon>Ecdysozoa</taxon>
        <taxon>Nematoda</taxon>
        <taxon>Enoplea</taxon>
        <taxon>Dorylaimia</taxon>
        <taxon>Mermithida</taxon>
        <taxon>Mermithoidea</taxon>
        <taxon>Mermithidae</taxon>
        <taxon>Romanomermis</taxon>
    </lineage>
</organism>
<dbReference type="AlphaFoldDB" id="A0A915L8R3"/>
<evidence type="ECO:0000313" key="1">
    <source>
        <dbReference type="Proteomes" id="UP000887565"/>
    </source>
</evidence>
<proteinExistence type="predicted"/>
<sequence>MIITINYTNGEGMQISLKVDANWVNANFHGQYFWSLCLFLLWNWNSCSERNAVWGRVPHALMKFDNIFVCTCTNVLISFAVEDFQLLPLGGYLANFTIQPCGCLARAKRQRNYYLTAHRLYSFTVDVHAYSGSINLDWKKMMICDIISVIHIDSIAKKSNLIDKSLLITDDNEDLLSEVKDFAKAIGFDPKKIIGAKRSGPEVTCNNVTLSRIVKVK</sequence>
<keyword evidence="1" id="KW-1185">Reference proteome</keyword>
<dbReference type="WBParaSite" id="nRc.2.0.1.t46838-RA">
    <property type="protein sequence ID" value="nRc.2.0.1.t46838-RA"/>
    <property type="gene ID" value="nRc.2.0.1.g46838"/>
</dbReference>
<accession>A0A915L8R3</accession>
<reference evidence="2" key="1">
    <citation type="submission" date="2022-11" db="UniProtKB">
        <authorList>
            <consortium name="WormBaseParasite"/>
        </authorList>
    </citation>
    <scope>IDENTIFICATION</scope>
</reference>
<dbReference type="Proteomes" id="UP000887565">
    <property type="component" value="Unplaced"/>
</dbReference>